<dbReference type="EMBL" id="LAJE02000165">
    <property type="protein sequence ID" value="OEO31233.1"/>
    <property type="molecule type" value="Genomic_DNA"/>
</dbReference>
<dbReference type="GO" id="GO:0003700">
    <property type="term" value="F:DNA-binding transcription factor activity"/>
    <property type="evidence" value="ECO:0007669"/>
    <property type="project" value="TreeGrafter"/>
</dbReference>
<dbReference type="InterPro" id="IPR000944">
    <property type="entry name" value="Tscrpt_reg_Rrf2"/>
</dbReference>
<dbReference type="PANTHER" id="PTHR33221:SF15">
    <property type="entry name" value="HTH-TYPE TRANSCRIPTIONAL REGULATOR YWGB-RELATED"/>
    <property type="match status" value="1"/>
</dbReference>
<accession>A0A1E5XRM5</accession>
<dbReference type="Proteomes" id="UP000095463">
    <property type="component" value="Unassembled WGS sequence"/>
</dbReference>
<keyword evidence="2" id="KW-1185">Reference proteome</keyword>
<dbReference type="AlphaFoldDB" id="A0A1E5XRM5"/>
<dbReference type="InterPro" id="IPR036390">
    <property type="entry name" value="WH_DNA-bd_sf"/>
</dbReference>
<gene>
    <name evidence="1" type="ORF">VW23_017250</name>
</gene>
<dbReference type="OrthoDB" id="9800506at2"/>
<dbReference type="PROSITE" id="PS51197">
    <property type="entry name" value="HTH_RRF2_2"/>
    <property type="match status" value="1"/>
</dbReference>
<proteinExistence type="predicted"/>
<evidence type="ECO:0000313" key="1">
    <source>
        <dbReference type="EMBL" id="OEO31233.1"/>
    </source>
</evidence>
<dbReference type="PANTHER" id="PTHR33221">
    <property type="entry name" value="WINGED HELIX-TURN-HELIX TRANSCRIPTIONAL REGULATOR, RRF2 FAMILY"/>
    <property type="match status" value="1"/>
</dbReference>
<dbReference type="InterPro" id="IPR036388">
    <property type="entry name" value="WH-like_DNA-bd_sf"/>
</dbReference>
<dbReference type="SUPFAM" id="SSF46785">
    <property type="entry name" value="Winged helix' DNA-binding domain"/>
    <property type="match status" value="1"/>
</dbReference>
<reference evidence="1 2" key="1">
    <citation type="journal article" date="2015" name="Genome Announc.">
        <title>Genome Assemblies of Three Soil-Associated Devosia species: D. insulae, D. limi, and D. soli.</title>
        <authorList>
            <person name="Hassan Y.I."/>
            <person name="Lepp D."/>
            <person name="Zhou T."/>
        </authorList>
    </citation>
    <scope>NUCLEOTIDE SEQUENCE [LARGE SCALE GENOMIC DNA]</scope>
    <source>
        <strain evidence="1 2">DS-56</strain>
    </source>
</reference>
<name>A0A1E5XRM5_9HYPH</name>
<sequence length="141" mass="14989">MNTRFAVATHILTFLAYQGGEPATSELIAASVNTNPTFIRRLLTQLAKAGLTTSQLGAGGGALLAHPASRISLLDVYRAIDEEQQVFALHDAPNPQCPVGRNIDAVLKGRMLEAERALQAQLAQTTIADLAADIAERNKVA</sequence>
<organism evidence="1 2">
    <name type="scientific">Devosia insulae DS-56</name>
    <dbReference type="NCBI Taxonomy" id="1116389"/>
    <lineage>
        <taxon>Bacteria</taxon>
        <taxon>Pseudomonadati</taxon>
        <taxon>Pseudomonadota</taxon>
        <taxon>Alphaproteobacteria</taxon>
        <taxon>Hyphomicrobiales</taxon>
        <taxon>Devosiaceae</taxon>
        <taxon>Devosia</taxon>
    </lineage>
</organism>
<evidence type="ECO:0000313" key="2">
    <source>
        <dbReference type="Proteomes" id="UP000095463"/>
    </source>
</evidence>
<dbReference type="Pfam" id="PF02082">
    <property type="entry name" value="Rrf2"/>
    <property type="match status" value="1"/>
</dbReference>
<dbReference type="Gene3D" id="1.10.10.10">
    <property type="entry name" value="Winged helix-like DNA-binding domain superfamily/Winged helix DNA-binding domain"/>
    <property type="match status" value="1"/>
</dbReference>
<dbReference type="GO" id="GO:0005829">
    <property type="term" value="C:cytosol"/>
    <property type="evidence" value="ECO:0007669"/>
    <property type="project" value="TreeGrafter"/>
</dbReference>
<dbReference type="RefSeq" id="WP_069909571.1">
    <property type="nucleotide sequence ID" value="NZ_LAJE02000165.1"/>
</dbReference>
<protein>
    <submittedName>
        <fullName evidence="1">Rrf2 family transcriptional regulator</fullName>
    </submittedName>
</protein>
<comment type="caution">
    <text evidence="1">The sequence shown here is derived from an EMBL/GenBank/DDBJ whole genome shotgun (WGS) entry which is preliminary data.</text>
</comment>